<dbReference type="InterPro" id="IPR042099">
    <property type="entry name" value="ANL_N_sf"/>
</dbReference>
<evidence type="ECO:0000256" key="3">
    <source>
        <dbReference type="SAM" id="MobiDB-lite"/>
    </source>
</evidence>
<evidence type="ECO:0000259" key="5">
    <source>
        <dbReference type="Pfam" id="PF00501"/>
    </source>
</evidence>
<dbReference type="Gene3D" id="3.40.50.12780">
    <property type="entry name" value="N-terminal domain of ligase-like"/>
    <property type="match status" value="1"/>
</dbReference>
<evidence type="ECO:0000256" key="2">
    <source>
        <dbReference type="ARBA" id="ARBA00022598"/>
    </source>
</evidence>
<proteinExistence type="inferred from homology"/>
<keyword evidence="8" id="KW-1185">Reference proteome</keyword>
<protein>
    <recommendedName>
        <fullName evidence="9">4-coumarate--CoA ligase</fullName>
    </recommendedName>
</protein>
<name>A0AAV2YRA8_9STRA</name>
<feature type="signal peptide" evidence="4">
    <location>
        <begin position="1"/>
        <end position="23"/>
    </location>
</feature>
<reference evidence="7" key="1">
    <citation type="submission" date="2022-11" db="EMBL/GenBank/DDBJ databases">
        <authorList>
            <person name="Morgan W.R."/>
            <person name="Tartar A."/>
        </authorList>
    </citation>
    <scope>NUCLEOTIDE SEQUENCE</scope>
    <source>
        <strain evidence="7">ARSEF 373</strain>
    </source>
</reference>
<dbReference type="InterPro" id="IPR045851">
    <property type="entry name" value="AMP-bd_C_sf"/>
</dbReference>
<feature type="domain" description="AMP-dependent synthetase/ligase" evidence="5">
    <location>
        <begin position="82"/>
        <end position="440"/>
    </location>
</feature>
<dbReference type="InterPro" id="IPR025110">
    <property type="entry name" value="AMP-bd_C"/>
</dbReference>
<dbReference type="Proteomes" id="UP001146120">
    <property type="component" value="Unassembled WGS sequence"/>
</dbReference>
<accession>A0AAV2YRA8</accession>
<feature type="domain" description="AMP-binding enzyme C-terminal" evidence="6">
    <location>
        <begin position="491"/>
        <end position="571"/>
    </location>
</feature>
<evidence type="ECO:0000313" key="7">
    <source>
        <dbReference type="EMBL" id="DAZ95742.1"/>
    </source>
</evidence>
<dbReference type="EMBL" id="DAKRPA010000191">
    <property type="protein sequence ID" value="DAZ95742.1"/>
    <property type="molecule type" value="Genomic_DNA"/>
</dbReference>
<keyword evidence="2" id="KW-0436">Ligase</keyword>
<evidence type="ECO:0008006" key="9">
    <source>
        <dbReference type="Google" id="ProtNLM"/>
    </source>
</evidence>
<reference evidence="7" key="2">
    <citation type="journal article" date="2023" name="Microbiol Resour">
        <title>Decontamination and Annotation of the Draft Genome Sequence of the Oomycete Lagenidium giganteum ARSEF 373.</title>
        <authorList>
            <person name="Morgan W.R."/>
            <person name="Tartar A."/>
        </authorList>
    </citation>
    <scope>NUCLEOTIDE SEQUENCE</scope>
    <source>
        <strain evidence="7">ARSEF 373</strain>
    </source>
</reference>
<dbReference type="Gene3D" id="3.30.300.30">
    <property type="match status" value="1"/>
</dbReference>
<evidence type="ECO:0000256" key="1">
    <source>
        <dbReference type="ARBA" id="ARBA00006432"/>
    </source>
</evidence>
<organism evidence="7 8">
    <name type="scientific">Lagenidium giganteum</name>
    <dbReference type="NCBI Taxonomy" id="4803"/>
    <lineage>
        <taxon>Eukaryota</taxon>
        <taxon>Sar</taxon>
        <taxon>Stramenopiles</taxon>
        <taxon>Oomycota</taxon>
        <taxon>Peronosporomycetes</taxon>
        <taxon>Pythiales</taxon>
        <taxon>Pythiaceae</taxon>
    </lineage>
</organism>
<comment type="caution">
    <text evidence="7">The sequence shown here is derived from an EMBL/GenBank/DDBJ whole genome shotgun (WGS) entry which is preliminary data.</text>
</comment>
<feature type="chain" id="PRO_5043449918" description="4-coumarate--CoA ligase" evidence="4">
    <location>
        <begin position="24"/>
        <end position="591"/>
    </location>
</feature>
<evidence type="ECO:0000313" key="8">
    <source>
        <dbReference type="Proteomes" id="UP001146120"/>
    </source>
</evidence>
<dbReference type="SUPFAM" id="SSF56801">
    <property type="entry name" value="Acetyl-CoA synthetase-like"/>
    <property type="match status" value="1"/>
</dbReference>
<dbReference type="Pfam" id="PF00501">
    <property type="entry name" value="AMP-binding"/>
    <property type="match status" value="1"/>
</dbReference>
<dbReference type="InterPro" id="IPR000873">
    <property type="entry name" value="AMP-dep_synth/lig_dom"/>
</dbReference>
<evidence type="ECO:0000259" key="6">
    <source>
        <dbReference type="Pfam" id="PF13193"/>
    </source>
</evidence>
<feature type="compositionally biased region" description="Low complexity" evidence="3">
    <location>
        <begin position="37"/>
        <end position="54"/>
    </location>
</feature>
<sequence>MILPKMLTFQLALLHALLLERSASDPRQSRRHPSPSPSHSSSSSTMMMTTTTTSTTPVTRIYSSPYGSRVIPQDKTIWSAVEEQAVKRPSETAYVCGVTDQVRTFKMVHEHATAIAASLLAQGVVLLHSFNCIKYPIVFFALNRLGAVCTPSSPLFTPQELLDQIQTAKASAVITHSMLADAALAAAEMAGIPDDRCFTIGACKSKKTGKPLLSTQSMVERNLPLTLTTPVDPNAVVCVPFSSGTTGKPKGVEITGRALYANAIHIDEVENGMPCALGMLPFFHILAMCLFHIAMYKGCSVVVLPRFEPTMFLRAVSKYQIPRLMLAPPLMMFLAHSPEVAKYDLSATTSVISGGAPLGKELEQAVTKRLNVQIGQGYGMTELTGGVCYVEWDNLRGGSVGRLTPNTELRIKSLETDEDLPPNTPGELLFRTPQQMRGYLDNPEATMATITEDGFVRTGDVGYIDEDGFLFIVDRVKELIKYKGHQVAPAELEDVLNQHPQIADSCCVRGYDAKTGEEVPKAYVALRPGSAKAQTLTADAVVTYVAERVAPFKRVRQVEFIDAIPRSLAGKILRKQLQAREQFVHAPRSRL</sequence>
<keyword evidence="4" id="KW-0732">Signal</keyword>
<comment type="similarity">
    <text evidence="1">Belongs to the ATP-dependent AMP-binding enzyme family.</text>
</comment>
<gene>
    <name evidence="7" type="ORF">N0F65_006390</name>
</gene>
<dbReference type="PANTHER" id="PTHR24096:SF149">
    <property type="entry name" value="AMP-BINDING DOMAIN-CONTAINING PROTEIN-RELATED"/>
    <property type="match status" value="1"/>
</dbReference>
<dbReference type="PROSITE" id="PS00455">
    <property type="entry name" value="AMP_BINDING"/>
    <property type="match status" value="1"/>
</dbReference>
<dbReference type="PANTHER" id="PTHR24096">
    <property type="entry name" value="LONG-CHAIN-FATTY-ACID--COA LIGASE"/>
    <property type="match status" value="1"/>
</dbReference>
<dbReference type="AlphaFoldDB" id="A0AAV2YRA8"/>
<evidence type="ECO:0000256" key="4">
    <source>
        <dbReference type="SAM" id="SignalP"/>
    </source>
</evidence>
<dbReference type="Pfam" id="PF13193">
    <property type="entry name" value="AMP-binding_C"/>
    <property type="match status" value="1"/>
</dbReference>
<dbReference type="InterPro" id="IPR020845">
    <property type="entry name" value="AMP-binding_CS"/>
</dbReference>
<dbReference type="GO" id="GO:0016405">
    <property type="term" value="F:CoA-ligase activity"/>
    <property type="evidence" value="ECO:0007669"/>
    <property type="project" value="TreeGrafter"/>
</dbReference>
<feature type="region of interest" description="Disordered" evidence="3">
    <location>
        <begin position="23"/>
        <end position="54"/>
    </location>
</feature>